<evidence type="ECO:0000313" key="1">
    <source>
        <dbReference type="EMBL" id="KIO32944.1"/>
    </source>
</evidence>
<name>A0A0C3QVZ0_9AGAM</name>
<dbReference type="Proteomes" id="UP000054248">
    <property type="component" value="Unassembled WGS sequence"/>
</dbReference>
<sequence length="254" mass="27901">MSLRKPSPRPLLNLILHLSVDSSINLSPPSARYSLEDLEQKKRTQNLLRLGVPYIMDKNGKPSDLREVDGRLFNTTSERYMLPGEETFVMATNPWAEGGSHSLGVKDYGALCADIAEVLNPQGIFISVEGDAGLYDKNKVKYGPQKEGDSDFSWSHELTMAYIEATRKRNPGFSDLNKVAEILETTSGDPWAGIEGTTFFLPCGPYESCNETERIAGRLMHQSVLKVPKALKALLLASGYDAEYCQPPVGDGAG</sequence>
<gene>
    <name evidence="1" type="ORF">M407DRAFT_4200</name>
</gene>
<proteinExistence type="predicted"/>
<dbReference type="HOGENOM" id="CLU_1094955_0_0_1"/>
<dbReference type="EMBL" id="KN822951">
    <property type="protein sequence ID" value="KIO32944.1"/>
    <property type="molecule type" value="Genomic_DNA"/>
</dbReference>
<dbReference type="OrthoDB" id="2013972at2759"/>
<dbReference type="AlphaFoldDB" id="A0A0C3QVZ0"/>
<evidence type="ECO:0000313" key="2">
    <source>
        <dbReference type="Proteomes" id="UP000054248"/>
    </source>
</evidence>
<reference evidence="2" key="2">
    <citation type="submission" date="2015-01" db="EMBL/GenBank/DDBJ databases">
        <title>Evolutionary Origins and Diversification of the Mycorrhizal Mutualists.</title>
        <authorList>
            <consortium name="DOE Joint Genome Institute"/>
            <consortium name="Mycorrhizal Genomics Consortium"/>
            <person name="Kohler A."/>
            <person name="Kuo A."/>
            <person name="Nagy L.G."/>
            <person name="Floudas D."/>
            <person name="Copeland A."/>
            <person name="Barry K.W."/>
            <person name="Cichocki N."/>
            <person name="Veneault-Fourrey C."/>
            <person name="LaButti K."/>
            <person name="Lindquist E.A."/>
            <person name="Lipzen A."/>
            <person name="Lundell T."/>
            <person name="Morin E."/>
            <person name="Murat C."/>
            <person name="Riley R."/>
            <person name="Ohm R."/>
            <person name="Sun H."/>
            <person name="Tunlid A."/>
            <person name="Henrissat B."/>
            <person name="Grigoriev I.V."/>
            <person name="Hibbett D.S."/>
            <person name="Martin F."/>
        </authorList>
    </citation>
    <scope>NUCLEOTIDE SEQUENCE [LARGE SCALE GENOMIC DNA]</scope>
    <source>
        <strain evidence="2">MUT 4182</strain>
    </source>
</reference>
<reference evidence="1 2" key="1">
    <citation type="submission" date="2014-04" db="EMBL/GenBank/DDBJ databases">
        <authorList>
            <consortium name="DOE Joint Genome Institute"/>
            <person name="Kuo A."/>
            <person name="Girlanda M."/>
            <person name="Perotto S."/>
            <person name="Kohler A."/>
            <person name="Nagy L.G."/>
            <person name="Floudas D."/>
            <person name="Copeland A."/>
            <person name="Barry K.W."/>
            <person name="Cichocki N."/>
            <person name="Veneault-Fourrey C."/>
            <person name="LaButti K."/>
            <person name="Lindquist E.A."/>
            <person name="Lipzen A."/>
            <person name="Lundell T."/>
            <person name="Morin E."/>
            <person name="Murat C."/>
            <person name="Sun H."/>
            <person name="Tunlid A."/>
            <person name="Henrissat B."/>
            <person name="Grigoriev I.V."/>
            <person name="Hibbett D.S."/>
            <person name="Martin F."/>
            <person name="Nordberg H.P."/>
            <person name="Cantor M.N."/>
            <person name="Hua S.X."/>
        </authorList>
    </citation>
    <scope>NUCLEOTIDE SEQUENCE [LARGE SCALE GENOMIC DNA]</scope>
    <source>
        <strain evidence="1 2">MUT 4182</strain>
    </source>
</reference>
<protein>
    <submittedName>
        <fullName evidence="1">Uncharacterized protein</fullName>
    </submittedName>
</protein>
<organism evidence="1 2">
    <name type="scientific">Tulasnella calospora MUT 4182</name>
    <dbReference type="NCBI Taxonomy" id="1051891"/>
    <lineage>
        <taxon>Eukaryota</taxon>
        <taxon>Fungi</taxon>
        <taxon>Dikarya</taxon>
        <taxon>Basidiomycota</taxon>
        <taxon>Agaricomycotina</taxon>
        <taxon>Agaricomycetes</taxon>
        <taxon>Cantharellales</taxon>
        <taxon>Tulasnellaceae</taxon>
        <taxon>Tulasnella</taxon>
    </lineage>
</organism>
<accession>A0A0C3QVZ0</accession>
<keyword evidence="2" id="KW-1185">Reference proteome</keyword>